<dbReference type="CDD" id="cd03109">
    <property type="entry name" value="DTBS"/>
    <property type="match status" value="1"/>
</dbReference>
<protein>
    <recommendedName>
        <fullName evidence="2">ATP-dependent dethiobiotin synthetase BioD</fullName>
        <ecNumber evidence="2">6.3.3.3</ecNumber>
    </recommendedName>
    <alternativeName>
        <fullName evidence="2">DTB synthetase</fullName>
        <shortName evidence="2">DTBS</shortName>
    </alternativeName>
    <alternativeName>
        <fullName evidence="2">Dethiobiotin synthase</fullName>
    </alternativeName>
</protein>
<dbReference type="Pfam" id="PF13500">
    <property type="entry name" value="AAA_26"/>
    <property type="match status" value="1"/>
</dbReference>
<dbReference type="AlphaFoldDB" id="U7DEL7"/>
<dbReference type="PIRSF" id="PIRSF006755">
    <property type="entry name" value="DTB_synth"/>
    <property type="match status" value="1"/>
</dbReference>
<reference evidence="3 4" key="1">
    <citation type="journal article" date="2013" name="Environ. Microbiol.">
        <title>Genome analysis of Chitinivibrio alkaliphilus gen. nov., sp. nov., a novel extremely haloalkaliphilic anaerobic chitinolytic bacterium from the candidate phylum Termite Group 3.</title>
        <authorList>
            <person name="Sorokin D.Y."/>
            <person name="Gumerov V.M."/>
            <person name="Rakitin A.L."/>
            <person name="Beletsky A.V."/>
            <person name="Damste J.S."/>
            <person name="Muyzer G."/>
            <person name="Mardanov A.V."/>
            <person name="Ravin N.V."/>
        </authorList>
    </citation>
    <scope>NUCLEOTIDE SEQUENCE [LARGE SCALE GENOMIC DNA]</scope>
    <source>
        <strain evidence="3 4">ACht1</strain>
    </source>
</reference>
<comment type="caution">
    <text evidence="2">Lacks conserved residue(s) required for the propagation of feature annotation.</text>
</comment>
<comment type="subcellular location">
    <subcellularLocation>
        <location evidence="2">Cytoplasm</location>
    </subcellularLocation>
</comment>
<evidence type="ECO:0000256" key="2">
    <source>
        <dbReference type="HAMAP-Rule" id="MF_00336"/>
    </source>
</evidence>
<keyword evidence="2" id="KW-0963">Cytoplasm</keyword>
<organism evidence="3 4">
    <name type="scientific">Chitinivibrio alkaliphilus ACht1</name>
    <dbReference type="NCBI Taxonomy" id="1313304"/>
    <lineage>
        <taxon>Bacteria</taxon>
        <taxon>Pseudomonadati</taxon>
        <taxon>Fibrobacterota</taxon>
        <taxon>Chitinivibrionia</taxon>
        <taxon>Chitinivibrionales</taxon>
        <taxon>Chitinivibrionaceae</taxon>
        <taxon>Chitinivibrio</taxon>
    </lineage>
</organism>
<feature type="binding site" evidence="2">
    <location>
        <begin position="222"/>
        <end position="224"/>
    </location>
    <ligand>
        <name>ATP</name>
        <dbReference type="ChEBI" id="CHEBI:30616"/>
    </ligand>
</feature>
<keyword evidence="2" id="KW-0460">Magnesium</keyword>
<feature type="binding site" evidence="2">
    <location>
        <position position="17"/>
    </location>
    <ligand>
        <name>Mg(2+)</name>
        <dbReference type="ChEBI" id="CHEBI:18420"/>
    </ligand>
</feature>
<comment type="function">
    <text evidence="2">Catalyzes a mechanistically unusual reaction, the ATP-dependent insertion of CO2 between the N7 and N8 nitrogen atoms of 7,8-diaminopelargonic acid (DAPA, also called 7,8-diammoniononanoate) to form a ureido ring.</text>
</comment>
<dbReference type="STRING" id="1313304.CALK_0181"/>
<name>U7DEL7_9BACT</name>
<comment type="catalytic activity">
    <reaction evidence="2">
        <text>(7R,8S)-7,8-diammoniononanoate + CO2 + ATP = (4R,5S)-dethiobiotin + ADP + phosphate + 3 H(+)</text>
        <dbReference type="Rhea" id="RHEA:15805"/>
        <dbReference type="ChEBI" id="CHEBI:15378"/>
        <dbReference type="ChEBI" id="CHEBI:16526"/>
        <dbReference type="ChEBI" id="CHEBI:30616"/>
        <dbReference type="ChEBI" id="CHEBI:43474"/>
        <dbReference type="ChEBI" id="CHEBI:149469"/>
        <dbReference type="ChEBI" id="CHEBI:149473"/>
        <dbReference type="ChEBI" id="CHEBI:456216"/>
        <dbReference type="EC" id="6.3.3.3"/>
    </reaction>
</comment>
<feature type="binding site" evidence="2">
    <location>
        <position position="56"/>
    </location>
    <ligand>
        <name>ATP</name>
        <dbReference type="ChEBI" id="CHEBI:30616"/>
    </ligand>
</feature>
<dbReference type="Gene3D" id="3.40.50.300">
    <property type="entry name" value="P-loop containing nucleotide triphosphate hydrolases"/>
    <property type="match status" value="1"/>
</dbReference>
<evidence type="ECO:0000256" key="1">
    <source>
        <dbReference type="ARBA" id="ARBA00022756"/>
    </source>
</evidence>
<proteinExistence type="inferred from homology"/>
<gene>
    <name evidence="2" type="primary">bioD</name>
    <name evidence="3" type="ORF">CALK_0181</name>
</gene>
<comment type="similarity">
    <text evidence="2">Belongs to the dethiobiotin synthetase family.</text>
</comment>
<dbReference type="GO" id="GO:0005829">
    <property type="term" value="C:cytosol"/>
    <property type="evidence" value="ECO:0007669"/>
    <property type="project" value="TreeGrafter"/>
</dbReference>
<dbReference type="PANTHER" id="PTHR43210:SF5">
    <property type="entry name" value="DETHIOBIOTIN SYNTHETASE"/>
    <property type="match status" value="1"/>
</dbReference>
<comment type="subunit">
    <text evidence="2">Homodimer.</text>
</comment>
<dbReference type="GO" id="GO:0000287">
    <property type="term" value="F:magnesium ion binding"/>
    <property type="evidence" value="ECO:0007669"/>
    <property type="project" value="UniProtKB-UniRule"/>
</dbReference>
<dbReference type="eggNOG" id="COG0132">
    <property type="taxonomic scope" value="Bacteria"/>
</dbReference>
<dbReference type="OrthoDB" id="9802097at2"/>
<dbReference type="Proteomes" id="UP000017148">
    <property type="component" value="Unassembled WGS sequence"/>
</dbReference>
<dbReference type="InterPro" id="IPR027417">
    <property type="entry name" value="P-loop_NTPase"/>
</dbReference>
<dbReference type="HAMAP" id="MF_00336">
    <property type="entry name" value="BioD"/>
    <property type="match status" value="1"/>
</dbReference>
<keyword evidence="1 2" id="KW-0093">Biotin biosynthesis</keyword>
<dbReference type="InterPro" id="IPR004472">
    <property type="entry name" value="DTB_synth_BioD"/>
</dbReference>
<dbReference type="GO" id="GO:0009102">
    <property type="term" value="P:biotin biosynthetic process"/>
    <property type="evidence" value="ECO:0007669"/>
    <property type="project" value="UniProtKB-UniRule"/>
</dbReference>
<evidence type="ECO:0000313" key="4">
    <source>
        <dbReference type="Proteomes" id="UP000017148"/>
    </source>
</evidence>
<feature type="binding site" evidence="2">
    <location>
        <position position="56"/>
    </location>
    <ligand>
        <name>Mg(2+)</name>
        <dbReference type="ChEBI" id="CHEBI:18420"/>
    </ligand>
</feature>
<dbReference type="NCBIfam" id="TIGR00347">
    <property type="entry name" value="bioD"/>
    <property type="match status" value="1"/>
</dbReference>
<dbReference type="UniPathway" id="UPA00078">
    <property type="reaction ID" value="UER00161"/>
</dbReference>
<dbReference type="EMBL" id="ASJR01000001">
    <property type="protein sequence ID" value="ERP39381.1"/>
    <property type="molecule type" value="Genomic_DNA"/>
</dbReference>
<dbReference type="GO" id="GO:0004141">
    <property type="term" value="F:dethiobiotin synthase activity"/>
    <property type="evidence" value="ECO:0007669"/>
    <property type="project" value="UniProtKB-UniRule"/>
</dbReference>
<evidence type="ECO:0000313" key="3">
    <source>
        <dbReference type="EMBL" id="ERP39381.1"/>
    </source>
</evidence>
<feature type="binding site" evidence="2">
    <location>
        <begin position="119"/>
        <end position="122"/>
    </location>
    <ligand>
        <name>ATP</name>
        <dbReference type="ChEBI" id="CHEBI:30616"/>
    </ligand>
</feature>
<comment type="cofactor">
    <cofactor evidence="2">
        <name>Mg(2+)</name>
        <dbReference type="ChEBI" id="CHEBI:18420"/>
    </cofactor>
</comment>
<keyword evidence="2" id="KW-0067">ATP-binding</keyword>
<sequence>MGHAFAIVAPNTDTGKTQVVAALFHHLQRQKRSSAVMKPVQTGASKNINGEWLAEDLAACYARANQPTPPIPGDHVPYVFAPPCSPHLAAQKAQTPIDISYIAECFQRLRSKYDMVLLETAGGILSPLSETETMADMIGALGIPAVLLLPNTLGAISQTLSAVESLSHRAIPIAGIIVKEGDQQQDALNVEISKDNMRYIHSTTKLPLLGHMGYTPRPEELPHTYASECKTIIERLYAYDD</sequence>
<dbReference type="PANTHER" id="PTHR43210">
    <property type="entry name" value="DETHIOBIOTIN SYNTHETASE"/>
    <property type="match status" value="1"/>
</dbReference>
<keyword evidence="4" id="KW-1185">Reference proteome</keyword>
<feature type="binding site" evidence="2">
    <location>
        <position position="119"/>
    </location>
    <ligand>
        <name>Mg(2+)</name>
        <dbReference type="ChEBI" id="CHEBI:18420"/>
    </ligand>
</feature>
<dbReference type="GO" id="GO:0005524">
    <property type="term" value="F:ATP binding"/>
    <property type="evidence" value="ECO:0007669"/>
    <property type="project" value="UniProtKB-UniRule"/>
</dbReference>
<feature type="active site" evidence="2">
    <location>
        <position position="38"/>
    </location>
</feature>
<accession>U7DEL7</accession>
<feature type="binding site" evidence="2">
    <location>
        <position position="42"/>
    </location>
    <ligand>
        <name>substrate</name>
    </ligand>
</feature>
<dbReference type="RefSeq" id="WP_022635741.1">
    <property type="nucleotide sequence ID" value="NZ_ASJR01000001.1"/>
</dbReference>
<keyword evidence="2" id="KW-0547">Nucleotide-binding</keyword>
<keyword evidence="2" id="KW-0479">Metal-binding</keyword>
<comment type="pathway">
    <text evidence="2">Cofactor biosynthesis; biotin biosynthesis; biotin from 7,8-diaminononanoate: step 1/2.</text>
</comment>
<dbReference type="SUPFAM" id="SSF52540">
    <property type="entry name" value="P-loop containing nucleoside triphosphate hydrolases"/>
    <property type="match status" value="1"/>
</dbReference>
<keyword evidence="2" id="KW-0436">Ligase</keyword>
<comment type="caution">
    <text evidence="3">The sequence shown here is derived from an EMBL/GenBank/DDBJ whole genome shotgun (WGS) entry which is preliminary data.</text>
</comment>
<dbReference type="EC" id="6.3.3.3" evidence="2"/>